<feature type="domain" description="HTH cro/C1-type" evidence="2">
    <location>
        <begin position="17"/>
        <end position="71"/>
    </location>
</feature>
<dbReference type="Pfam" id="PF21956">
    <property type="entry name" value="DUF6922"/>
    <property type="match status" value="1"/>
</dbReference>
<feature type="non-terminal residue" evidence="3">
    <location>
        <position position="179"/>
    </location>
</feature>
<dbReference type="SUPFAM" id="SSF47413">
    <property type="entry name" value="lambda repressor-like DNA-binding domains"/>
    <property type="match status" value="1"/>
</dbReference>
<dbReference type="GO" id="GO:0003700">
    <property type="term" value="F:DNA-binding transcription factor activity"/>
    <property type="evidence" value="ECO:0007669"/>
    <property type="project" value="TreeGrafter"/>
</dbReference>
<gene>
    <name evidence="3" type="ORF">A2161_09630</name>
</gene>
<dbReference type="GO" id="GO:0003677">
    <property type="term" value="F:DNA binding"/>
    <property type="evidence" value="ECO:0007669"/>
    <property type="project" value="UniProtKB-KW"/>
</dbReference>
<evidence type="ECO:0000256" key="1">
    <source>
        <dbReference type="ARBA" id="ARBA00023125"/>
    </source>
</evidence>
<evidence type="ECO:0000313" key="4">
    <source>
        <dbReference type="Proteomes" id="UP000179266"/>
    </source>
</evidence>
<proteinExistence type="predicted"/>
<dbReference type="Proteomes" id="UP000179266">
    <property type="component" value="Unassembled WGS sequence"/>
</dbReference>
<sequence>MNDNYYDIVPEHIGAQIRQLRLSKGLSLTELAQRAGTSAPALHRYESGWEKFEIATLKRITSALGARLDIRLVELQVPEKDETLSDTKLLDLISPLFWDKRITKSDLKNYPLWVVKRVLMYGSWQQVQSIRRHYGDNLLREAIFSRGLDAKTKNFWKLLMGIENDAPESIKQSGMASAK</sequence>
<dbReference type="InterPro" id="IPR010982">
    <property type="entry name" value="Lambda_DNA-bd_dom_sf"/>
</dbReference>
<organism evidence="3 4">
    <name type="scientific">Candidatus Schekmanbacteria bacterium RBG_13_48_7</name>
    <dbReference type="NCBI Taxonomy" id="1817878"/>
    <lineage>
        <taxon>Bacteria</taxon>
        <taxon>Candidatus Schekmaniibacteriota</taxon>
    </lineage>
</organism>
<reference evidence="3 4" key="1">
    <citation type="journal article" date="2016" name="Nat. Commun.">
        <title>Thousands of microbial genomes shed light on interconnected biogeochemical processes in an aquifer system.</title>
        <authorList>
            <person name="Anantharaman K."/>
            <person name="Brown C.T."/>
            <person name="Hug L.A."/>
            <person name="Sharon I."/>
            <person name="Castelle C.J."/>
            <person name="Probst A.J."/>
            <person name="Thomas B.C."/>
            <person name="Singh A."/>
            <person name="Wilkins M.J."/>
            <person name="Karaoz U."/>
            <person name="Brodie E.L."/>
            <person name="Williams K.H."/>
            <person name="Hubbard S.S."/>
            <person name="Banfield J.F."/>
        </authorList>
    </citation>
    <scope>NUCLEOTIDE SEQUENCE [LARGE SCALE GENOMIC DNA]</scope>
</reference>
<dbReference type="PROSITE" id="PS50943">
    <property type="entry name" value="HTH_CROC1"/>
    <property type="match status" value="1"/>
</dbReference>
<dbReference type="PANTHER" id="PTHR46797:SF1">
    <property type="entry name" value="METHYLPHOSPHONATE SYNTHASE"/>
    <property type="match status" value="1"/>
</dbReference>
<dbReference type="GO" id="GO:0005829">
    <property type="term" value="C:cytosol"/>
    <property type="evidence" value="ECO:0007669"/>
    <property type="project" value="TreeGrafter"/>
</dbReference>
<dbReference type="InterPro" id="IPR001387">
    <property type="entry name" value="Cro/C1-type_HTH"/>
</dbReference>
<keyword evidence="1" id="KW-0238">DNA-binding</keyword>
<name>A0A1F7RNV2_9BACT</name>
<dbReference type="InterPro" id="IPR053830">
    <property type="entry name" value="DUF6922"/>
</dbReference>
<evidence type="ECO:0000313" key="3">
    <source>
        <dbReference type="EMBL" id="OGL43245.1"/>
    </source>
</evidence>
<dbReference type="AlphaFoldDB" id="A0A1F7RNV2"/>
<dbReference type="EMBL" id="MGDD01000283">
    <property type="protein sequence ID" value="OGL43245.1"/>
    <property type="molecule type" value="Genomic_DNA"/>
</dbReference>
<comment type="caution">
    <text evidence="3">The sequence shown here is derived from an EMBL/GenBank/DDBJ whole genome shotgun (WGS) entry which is preliminary data.</text>
</comment>
<dbReference type="Pfam" id="PF13560">
    <property type="entry name" value="HTH_31"/>
    <property type="match status" value="1"/>
</dbReference>
<accession>A0A1F7RNV2</accession>
<dbReference type="CDD" id="cd00093">
    <property type="entry name" value="HTH_XRE"/>
    <property type="match status" value="1"/>
</dbReference>
<dbReference type="SMART" id="SM00530">
    <property type="entry name" value="HTH_XRE"/>
    <property type="match status" value="1"/>
</dbReference>
<dbReference type="PANTHER" id="PTHR46797">
    <property type="entry name" value="HTH-TYPE TRANSCRIPTIONAL REGULATOR"/>
    <property type="match status" value="1"/>
</dbReference>
<protein>
    <recommendedName>
        <fullName evidence="2">HTH cro/C1-type domain-containing protein</fullName>
    </recommendedName>
</protein>
<evidence type="ECO:0000259" key="2">
    <source>
        <dbReference type="PROSITE" id="PS50943"/>
    </source>
</evidence>
<dbReference type="Gene3D" id="1.10.260.40">
    <property type="entry name" value="lambda repressor-like DNA-binding domains"/>
    <property type="match status" value="1"/>
</dbReference>
<dbReference type="InterPro" id="IPR050807">
    <property type="entry name" value="TransReg_Diox_bact_type"/>
</dbReference>